<evidence type="ECO:0000259" key="1">
    <source>
        <dbReference type="Pfam" id="PF08818"/>
    </source>
</evidence>
<feature type="domain" description="YdhG-like" evidence="1">
    <location>
        <begin position="16"/>
        <end position="109"/>
    </location>
</feature>
<dbReference type="Proteomes" id="UP001139125">
    <property type="component" value="Unassembled WGS sequence"/>
</dbReference>
<sequence length="126" mass="14585">MNAAEDFILRHEGNQKEVMLYFHNLLTSFPTVSPALKYRIPFYDQNTWVCYLNPLKNGKVSLCFIRGYELSNEQGLLESKGRKQVLSVDFGSVDEIPKNTIREIINEALFLDETVPYKPLGKRIQE</sequence>
<dbReference type="SUPFAM" id="SSF159888">
    <property type="entry name" value="YdhG-like"/>
    <property type="match status" value="1"/>
</dbReference>
<dbReference type="Pfam" id="PF08818">
    <property type="entry name" value="DUF1801"/>
    <property type="match status" value="1"/>
</dbReference>
<dbReference type="AlphaFoldDB" id="A0A9X2RH66"/>
<dbReference type="InterPro" id="IPR014922">
    <property type="entry name" value="YdhG-like"/>
</dbReference>
<name>A0A9X2RH66_9BACT</name>
<comment type="caution">
    <text evidence="2">The sequence shown here is derived from an EMBL/GenBank/DDBJ whole genome shotgun (WGS) entry which is preliminary data.</text>
</comment>
<dbReference type="RefSeq" id="WP_255134330.1">
    <property type="nucleotide sequence ID" value="NZ_JANDBC010000001.1"/>
</dbReference>
<gene>
    <name evidence="2" type="ORF">NM125_07700</name>
</gene>
<evidence type="ECO:0000313" key="3">
    <source>
        <dbReference type="Proteomes" id="UP001139125"/>
    </source>
</evidence>
<proteinExistence type="predicted"/>
<evidence type="ECO:0000313" key="2">
    <source>
        <dbReference type="EMBL" id="MCP9291464.1"/>
    </source>
</evidence>
<reference evidence="2" key="1">
    <citation type="submission" date="2022-06" db="EMBL/GenBank/DDBJ databases">
        <title>Gracilimonas sp. CAU 1638 isolated from sea sediment.</title>
        <authorList>
            <person name="Kim W."/>
        </authorList>
    </citation>
    <scope>NUCLEOTIDE SEQUENCE</scope>
    <source>
        <strain evidence="2">CAU 1638</strain>
    </source>
</reference>
<dbReference type="EMBL" id="JANDBC010000001">
    <property type="protein sequence ID" value="MCP9291464.1"/>
    <property type="molecule type" value="Genomic_DNA"/>
</dbReference>
<protein>
    <submittedName>
        <fullName evidence="2">DUF1801 domain-containing protein</fullName>
    </submittedName>
</protein>
<accession>A0A9X2RH66</accession>
<organism evidence="2 3">
    <name type="scientific">Gracilimonas sediminicola</name>
    <dbReference type="NCBI Taxonomy" id="2952158"/>
    <lineage>
        <taxon>Bacteria</taxon>
        <taxon>Pseudomonadati</taxon>
        <taxon>Balneolota</taxon>
        <taxon>Balneolia</taxon>
        <taxon>Balneolales</taxon>
        <taxon>Balneolaceae</taxon>
        <taxon>Gracilimonas</taxon>
    </lineage>
</organism>
<keyword evidence="3" id="KW-1185">Reference proteome</keyword>